<dbReference type="STRING" id="37546.A0A1B0G021"/>
<dbReference type="EnsemblMetazoa" id="GMOY006572-RA">
    <property type="protein sequence ID" value="GMOY006572-PA"/>
    <property type="gene ID" value="GMOY006572"/>
</dbReference>
<proteinExistence type="predicted"/>
<dbReference type="PhylomeDB" id="A0A1B0G021"/>
<dbReference type="EMBL" id="CCAG010016998">
    <property type="status" value="NOT_ANNOTATED_CDS"/>
    <property type="molecule type" value="Genomic_DNA"/>
</dbReference>
<evidence type="ECO:0000313" key="1">
    <source>
        <dbReference type="EnsemblMetazoa" id="GMOY006572-PA"/>
    </source>
</evidence>
<organism evidence="1 2">
    <name type="scientific">Glossina morsitans morsitans</name>
    <name type="common">Savannah tsetse fly</name>
    <dbReference type="NCBI Taxonomy" id="37546"/>
    <lineage>
        <taxon>Eukaryota</taxon>
        <taxon>Metazoa</taxon>
        <taxon>Ecdysozoa</taxon>
        <taxon>Arthropoda</taxon>
        <taxon>Hexapoda</taxon>
        <taxon>Insecta</taxon>
        <taxon>Pterygota</taxon>
        <taxon>Neoptera</taxon>
        <taxon>Endopterygota</taxon>
        <taxon>Diptera</taxon>
        <taxon>Brachycera</taxon>
        <taxon>Muscomorpha</taxon>
        <taxon>Hippoboscoidea</taxon>
        <taxon>Glossinidae</taxon>
        <taxon>Glossina</taxon>
    </lineage>
</organism>
<dbReference type="VEuPathDB" id="VectorBase:GMOY006572"/>
<protein>
    <submittedName>
        <fullName evidence="1">Uncharacterized protein</fullName>
    </submittedName>
</protein>
<sequence length="227" mass="24372">MTKIAIGELTSRVSSEETQYIRTVDSLIASRLSLKVQLQAIHFATAASNSHMINALSNAAATGGAGNSGYGIYGTSASGIGGVAGAGAGASGVGSGGLLLRCTAQIGDLYQEYKEIELGTPQKDPIPARVTSSGGGFTSFLESYFASSAAPKDFKRTTTIINACFINYTIIFNFLWHGTKDEWRMGEGTRFKIPSEEEEEKFDLRKECEISALSPFMERMAYKMVMK</sequence>
<dbReference type="AlphaFoldDB" id="A0A1B0G021"/>
<keyword evidence="2" id="KW-1185">Reference proteome</keyword>
<dbReference type="Proteomes" id="UP000092444">
    <property type="component" value="Unassembled WGS sequence"/>
</dbReference>
<evidence type="ECO:0000313" key="2">
    <source>
        <dbReference type="Proteomes" id="UP000092444"/>
    </source>
</evidence>
<accession>A0A1B0G021</accession>
<name>A0A1B0G021_GLOMM</name>
<reference evidence="1" key="1">
    <citation type="submission" date="2020-05" db="UniProtKB">
        <authorList>
            <consortium name="EnsemblMetazoa"/>
        </authorList>
    </citation>
    <scope>IDENTIFICATION</scope>
    <source>
        <strain evidence="1">Yale</strain>
    </source>
</reference>